<gene>
    <name evidence="4" type="ORF">DL764_009812</name>
</gene>
<dbReference type="Pfam" id="PF00144">
    <property type="entry name" value="Beta-lactamase"/>
    <property type="match status" value="1"/>
</dbReference>
<dbReference type="PANTHER" id="PTHR43283">
    <property type="entry name" value="BETA-LACTAMASE-RELATED"/>
    <property type="match status" value="1"/>
</dbReference>
<protein>
    <recommendedName>
        <fullName evidence="3">Beta-lactamase-related domain-containing protein</fullName>
    </recommendedName>
</protein>
<proteinExistence type="inferred from homology"/>
<dbReference type="GO" id="GO:0016787">
    <property type="term" value="F:hydrolase activity"/>
    <property type="evidence" value="ECO:0007669"/>
    <property type="project" value="UniProtKB-KW"/>
</dbReference>
<dbReference type="SUPFAM" id="SSF56601">
    <property type="entry name" value="beta-lactamase/transpeptidase-like"/>
    <property type="match status" value="1"/>
</dbReference>
<evidence type="ECO:0000313" key="4">
    <source>
        <dbReference type="EMBL" id="RYO81091.1"/>
    </source>
</evidence>
<dbReference type="Gene3D" id="3.40.710.10">
    <property type="entry name" value="DD-peptidase/beta-lactamase superfamily"/>
    <property type="match status" value="1"/>
</dbReference>
<sequence length="401" mass="44672">MSRFSHESIYEEACRKGELPGAVLVAADATGKFQYAKAFGETAYGEKLSADSVMWLASCTKLMTSVAALQQVDRGSVSLDEDISRVLPELAALEVLEGFNSEDKPILKKREGVITLRLLLSHASGLAYDIFDANLQRLVASDTPSAKPPRTIVSEFSRPLVYHPGHGWAYSTGIDWAGQLVERLSGLPLEQYMRINIWEPLGMRHMSFDPDSSSELKKRRVGMSLRNEAGQLFPTAEGYFYQYSEKDDAYGGSSAWGSAESYLKLLQTLCANDGRVLRRDLVDEMFRPQLGPEGKATLNHALKTYDIPKRVFANSFDVEHQDFDHGLGGEIGLKDEVGRRAAGTMSWGGLPNLIWWIDRKTGLCGACFMQLLPMGDVKVNNLEALFEKSIYERYQEFLGEN</sequence>
<evidence type="ECO:0000259" key="3">
    <source>
        <dbReference type="Pfam" id="PF00144"/>
    </source>
</evidence>
<organism evidence="4 5">
    <name type="scientific">Monosporascus ibericus</name>
    <dbReference type="NCBI Taxonomy" id="155417"/>
    <lineage>
        <taxon>Eukaryota</taxon>
        <taxon>Fungi</taxon>
        <taxon>Dikarya</taxon>
        <taxon>Ascomycota</taxon>
        <taxon>Pezizomycotina</taxon>
        <taxon>Sordariomycetes</taxon>
        <taxon>Xylariomycetidae</taxon>
        <taxon>Xylariales</taxon>
        <taxon>Xylariales incertae sedis</taxon>
        <taxon>Monosporascus</taxon>
    </lineage>
</organism>
<reference evidence="4 5" key="1">
    <citation type="submission" date="2018-06" db="EMBL/GenBank/DDBJ databases">
        <title>Complete Genomes of Monosporascus.</title>
        <authorList>
            <person name="Robinson A.J."/>
            <person name="Natvig D.O."/>
        </authorList>
    </citation>
    <scope>NUCLEOTIDE SEQUENCE [LARGE SCALE GENOMIC DNA]</scope>
    <source>
        <strain evidence="4 5">CBS 110550</strain>
    </source>
</reference>
<dbReference type="InterPro" id="IPR001466">
    <property type="entry name" value="Beta-lactam-related"/>
</dbReference>
<keyword evidence="2" id="KW-0378">Hydrolase</keyword>
<evidence type="ECO:0000313" key="5">
    <source>
        <dbReference type="Proteomes" id="UP000293360"/>
    </source>
</evidence>
<dbReference type="EMBL" id="QJNU01001010">
    <property type="protein sequence ID" value="RYO81091.1"/>
    <property type="molecule type" value="Genomic_DNA"/>
</dbReference>
<dbReference type="PANTHER" id="PTHR43283:SF17">
    <property type="entry name" value="(LOVD), PUTATIVE (AFU_ORTHOLOGUE AFUA_5G00920)-RELATED"/>
    <property type="match status" value="1"/>
</dbReference>
<dbReference type="Proteomes" id="UP000293360">
    <property type="component" value="Unassembled WGS sequence"/>
</dbReference>
<evidence type="ECO:0000256" key="1">
    <source>
        <dbReference type="ARBA" id="ARBA00009009"/>
    </source>
</evidence>
<dbReference type="STRING" id="155417.A0A4Q4SU34"/>
<accession>A0A4Q4SU34</accession>
<name>A0A4Q4SU34_9PEZI</name>
<evidence type="ECO:0000256" key="2">
    <source>
        <dbReference type="ARBA" id="ARBA00022801"/>
    </source>
</evidence>
<dbReference type="InterPro" id="IPR012338">
    <property type="entry name" value="Beta-lactam/transpept-like"/>
</dbReference>
<dbReference type="AlphaFoldDB" id="A0A4Q4SU34"/>
<dbReference type="InterPro" id="IPR050789">
    <property type="entry name" value="Diverse_Enzym_Activities"/>
</dbReference>
<dbReference type="OrthoDB" id="428260at2759"/>
<comment type="caution">
    <text evidence="4">The sequence shown here is derived from an EMBL/GenBank/DDBJ whole genome shotgun (WGS) entry which is preliminary data.</text>
</comment>
<comment type="similarity">
    <text evidence="1">Belongs to the class-A beta-lactamase family.</text>
</comment>
<feature type="domain" description="Beta-lactamase-related" evidence="3">
    <location>
        <begin position="16"/>
        <end position="379"/>
    </location>
</feature>
<keyword evidence="5" id="KW-1185">Reference proteome</keyword>